<reference evidence="12" key="1">
    <citation type="submission" date="2021-02" db="EMBL/GenBank/DDBJ databases">
        <title>First Annotated Genome of the Yellow-green Alga Tribonema minus.</title>
        <authorList>
            <person name="Mahan K.M."/>
        </authorList>
    </citation>
    <scope>NUCLEOTIDE SEQUENCE</scope>
    <source>
        <strain evidence="12">UTEX B ZZ1240</strain>
    </source>
</reference>
<organism evidence="12 13">
    <name type="scientific">Tribonema minus</name>
    <dbReference type="NCBI Taxonomy" id="303371"/>
    <lineage>
        <taxon>Eukaryota</taxon>
        <taxon>Sar</taxon>
        <taxon>Stramenopiles</taxon>
        <taxon>Ochrophyta</taxon>
        <taxon>PX clade</taxon>
        <taxon>Xanthophyceae</taxon>
        <taxon>Tribonematales</taxon>
        <taxon>Tribonemataceae</taxon>
        <taxon>Tribonema</taxon>
    </lineage>
</organism>
<dbReference type="InterPro" id="IPR011009">
    <property type="entry name" value="Kinase-like_dom_sf"/>
</dbReference>
<comment type="caution">
    <text evidence="12">The sequence shown here is derived from an EMBL/GenBank/DDBJ whole genome shotgun (WGS) entry which is preliminary data.</text>
</comment>
<evidence type="ECO:0000256" key="2">
    <source>
        <dbReference type="ARBA" id="ARBA00022741"/>
    </source>
</evidence>
<comment type="catalytic activity">
    <reaction evidence="8">
        <text>L-threonyl-[protein] + ATP = O-phospho-L-threonyl-[protein] + ADP + H(+)</text>
        <dbReference type="Rhea" id="RHEA:46608"/>
        <dbReference type="Rhea" id="RHEA-COMP:11060"/>
        <dbReference type="Rhea" id="RHEA-COMP:11605"/>
        <dbReference type="ChEBI" id="CHEBI:15378"/>
        <dbReference type="ChEBI" id="CHEBI:30013"/>
        <dbReference type="ChEBI" id="CHEBI:30616"/>
        <dbReference type="ChEBI" id="CHEBI:61977"/>
        <dbReference type="ChEBI" id="CHEBI:456216"/>
        <dbReference type="EC" id="2.7.12.2"/>
    </reaction>
</comment>
<comment type="catalytic activity">
    <reaction evidence="7">
        <text>L-seryl-[protein] + ATP = O-phospho-L-seryl-[protein] + ADP + H(+)</text>
        <dbReference type="Rhea" id="RHEA:17989"/>
        <dbReference type="Rhea" id="RHEA-COMP:9863"/>
        <dbReference type="Rhea" id="RHEA-COMP:11604"/>
        <dbReference type="ChEBI" id="CHEBI:15378"/>
        <dbReference type="ChEBI" id="CHEBI:29999"/>
        <dbReference type="ChEBI" id="CHEBI:30616"/>
        <dbReference type="ChEBI" id="CHEBI:83421"/>
        <dbReference type="ChEBI" id="CHEBI:456216"/>
        <dbReference type="EC" id="2.7.12.2"/>
    </reaction>
</comment>
<sequence length="264" mass="28686">LKLQRLGKGASSSVYMAVCVRTLAVVALKESPIRTAADRDAVRSELQALRTQRSPLMDRSFVGDDTASPHIVRFYGGVMLQERTAVLAVELVAGGSLQAFIDRGSPAPEPWLAHVAHSCLLALQTLHENGRTHRDIKPANCLITCEGDAKLADFGCASGDLGRRMVGTRRYLPPEVLKGEAVLPKSDVWSFGLTMAAAACADPPVAQAQNEFEQLQAAERVRTTIAQLHNISPQLRDFLSLCLVVNPSERASIAELLEHPFLQR</sequence>
<evidence type="ECO:0000313" key="13">
    <source>
        <dbReference type="Proteomes" id="UP000664859"/>
    </source>
</evidence>
<keyword evidence="4 10" id="KW-0067">ATP-binding</keyword>
<evidence type="ECO:0000256" key="7">
    <source>
        <dbReference type="ARBA" id="ARBA00049014"/>
    </source>
</evidence>
<dbReference type="InterPro" id="IPR017441">
    <property type="entry name" value="Protein_kinase_ATP_BS"/>
</dbReference>
<proteinExistence type="inferred from homology"/>
<keyword evidence="13" id="KW-1185">Reference proteome</keyword>
<evidence type="ECO:0000256" key="10">
    <source>
        <dbReference type="PROSITE-ProRule" id="PRU10141"/>
    </source>
</evidence>
<comment type="catalytic activity">
    <reaction evidence="9">
        <text>L-tyrosyl-[protein] + ATP = O-phospho-L-tyrosyl-[protein] + ADP + H(+)</text>
        <dbReference type="Rhea" id="RHEA:10596"/>
        <dbReference type="Rhea" id="RHEA-COMP:10136"/>
        <dbReference type="Rhea" id="RHEA-COMP:20101"/>
        <dbReference type="ChEBI" id="CHEBI:15378"/>
        <dbReference type="ChEBI" id="CHEBI:30616"/>
        <dbReference type="ChEBI" id="CHEBI:46858"/>
        <dbReference type="ChEBI" id="CHEBI:61978"/>
        <dbReference type="ChEBI" id="CHEBI:456216"/>
        <dbReference type="EC" id="2.7.12.2"/>
    </reaction>
</comment>
<dbReference type="EMBL" id="JAFCMP010000552">
    <property type="protein sequence ID" value="KAG5175286.1"/>
    <property type="molecule type" value="Genomic_DNA"/>
</dbReference>
<evidence type="ECO:0000259" key="11">
    <source>
        <dbReference type="PROSITE" id="PS50011"/>
    </source>
</evidence>
<keyword evidence="2 10" id="KW-0547">Nucleotide-binding</keyword>
<keyword evidence="3 12" id="KW-0418">Kinase</keyword>
<dbReference type="PROSITE" id="PS00107">
    <property type="entry name" value="PROTEIN_KINASE_ATP"/>
    <property type="match status" value="1"/>
</dbReference>
<dbReference type="InterPro" id="IPR000719">
    <property type="entry name" value="Prot_kinase_dom"/>
</dbReference>
<keyword evidence="1" id="KW-0808">Transferase</keyword>
<evidence type="ECO:0000256" key="1">
    <source>
        <dbReference type="ARBA" id="ARBA00022679"/>
    </source>
</evidence>
<feature type="non-terminal residue" evidence="12">
    <location>
        <position position="264"/>
    </location>
</feature>
<evidence type="ECO:0000256" key="9">
    <source>
        <dbReference type="ARBA" id="ARBA00051693"/>
    </source>
</evidence>
<dbReference type="PROSITE" id="PS50011">
    <property type="entry name" value="PROTEIN_KINASE_DOM"/>
    <property type="match status" value="1"/>
</dbReference>
<dbReference type="SMART" id="SM00220">
    <property type="entry name" value="S_TKc"/>
    <property type="match status" value="1"/>
</dbReference>
<protein>
    <recommendedName>
        <fullName evidence="6">mitogen-activated protein kinase kinase</fullName>
        <ecNumber evidence="6">2.7.12.2</ecNumber>
    </recommendedName>
</protein>
<evidence type="ECO:0000256" key="8">
    <source>
        <dbReference type="ARBA" id="ARBA00049299"/>
    </source>
</evidence>
<feature type="binding site" evidence="10">
    <location>
        <position position="29"/>
    </location>
    <ligand>
        <name>ATP</name>
        <dbReference type="ChEBI" id="CHEBI:30616"/>
    </ligand>
</feature>
<gene>
    <name evidence="12" type="ORF">JKP88DRAFT_128766</name>
</gene>
<dbReference type="EC" id="2.7.12.2" evidence="6"/>
<evidence type="ECO:0000313" key="12">
    <source>
        <dbReference type="EMBL" id="KAG5175286.1"/>
    </source>
</evidence>
<feature type="non-terminal residue" evidence="12">
    <location>
        <position position="1"/>
    </location>
</feature>
<dbReference type="OrthoDB" id="65548at2759"/>
<comment type="similarity">
    <text evidence="5">Belongs to the protein kinase superfamily. STE Ser/Thr protein kinase family. MAP kinase kinase subfamily.</text>
</comment>
<evidence type="ECO:0000256" key="5">
    <source>
        <dbReference type="ARBA" id="ARBA00038035"/>
    </source>
</evidence>
<dbReference type="AlphaFoldDB" id="A0A836C8E3"/>
<dbReference type="GO" id="GO:0005524">
    <property type="term" value="F:ATP binding"/>
    <property type="evidence" value="ECO:0007669"/>
    <property type="project" value="UniProtKB-UniRule"/>
</dbReference>
<name>A0A836C8E3_9STRA</name>
<dbReference type="SUPFAM" id="SSF56112">
    <property type="entry name" value="Protein kinase-like (PK-like)"/>
    <property type="match status" value="1"/>
</dbReference>
<dbReference type="Pfam" id="PF00069">
    <property type="entry name" value="Pkinase"/>
    <property type="match status" value="1"/>
</dbReference>
<evidence type="ECO:0000256" key="4">
    <source>
        <dbReference type="ARBA" id="ARBA00022840"/>
    </source>
</evidence>
<evidence type="ECO:0000256" key="3">
    <source>
        <dbReference type="ARBA" id="ARBA00022777"/>
    </source>
</evidence>
<dbReference type="Gene3D" id="1.10.510.10">
    <property type="entry name" value="Transferase(Phosphotransferase) domain 1"/>
    <property type="match status" value="1"/>
</dbReference>
<dbReference type="PANTHER" id="PTHR48013:SF9">
    <property type="entry name" value="DUAL SPECIFICITY MITOGEN-ACTIVATED PROTEIN KINASE KINASE 5"/>
    <property type="match status" value="1"/>
</dbReference>
<dbReference type="Proteomes" id="UP000664859">
    <property type="component" value="Unassembled WGS sequence"/>
</dbReference>
<evidence type="ECO:0000256" key="6">
    <source>
        <dbReference type="ARBA" id="ARBA00038999"/>
    </source>
</evidence>
<accession>A0A836C8E3</accession>
<feature type="domain" description="Protein kinase" evidence="11">
    <location>
        <begin position="1"/>
        <end position="262"/>
    </location>
</feature>
<dbReference type="GO" id="GO:0004708">
    <property type="term" value="F:MAP kinase kinase activity"/>
    <property type="evidence" value="ECO:0007669"/>
    <property type="project" value="UniProtKB-EC"/>
</dbReference>
<dbReference type="PANTHER" id="PTHR48013">
    <property type="entry name" value="DUAL SPECIFICITY MITOGEN-ACTIVATED PROTEIN KINASE KINASE 5-RELATED"/>
    <property type="match status" value="1"/>
</dbReference>